<feature type="compositionally biased region" description="Basic residues" evidence="7">
    <location>
        <begin position="197"/>
        <end position="215"/>
    </location>
</feature>
<dbReference type="GO" id="GO:0005681">
    <property type="term" value="C:spliceosomal complex"/>
    <property type="evidence" value="ECO:0007669"/>
    <property type="project" value="UniProtKB-KW"/>
</dbReference>
<comment type="caution">
    <text evidence="9">The sequence shown here is derived from an EMBL/GenBank/DDBJ whole genome shotgun (WGS) entry which is preliminary data.</text>
</comment>
<evidence type="ECO:0000256" key="7">
    <source>
        <dbReference type="SAM" id="MobiDB-lite"/>
    </source>
</evidence>
<feature type="non-terminal residue" evidence="9">
    <location>
        <position position="1"/>
    </location>
</feature>
<dbReference type="PANTHER" id="PTHR36562:SF5">
    <property type="entry name" value="SERINE_ARGININE REPETITIVE MATRIX 2"/>
    <property type="match status" value="1"/>
</dbReference>
<name>A0AA88KXU4_ARTSF</name>
<dbReference type="GO" id="GO:0008380">
    <property type="term" value="P:RNA splicing"/>
    <property type="evidence" value="ECO:0007669"/>
    <property type="project" value="UniProtKB-KW"/>
</dbReference>
<protein>
    <recommendedName>
        <fullName evidence="8">CWF21 domain-containing protein</fullName>
    </recommendedName>
</protein>
<dbReference type="AlphaFoldDB" id="A0AA88KXU4"/>
<comment type="subcellular location">
    <subcellularLocation>
        <location evidence="1">Nucleus</location>
    </subcellularLocation>
</comment>
<evidence type="ECO:0000313" key="9">
    <source>
        <dbReference type="EMBL" id="KAK2711553.1"/>
    </source>
</evidence>
<evidence type="ECO:0000256" key="3">
    <source>
        <dbReference type="ARBA" id="ARBA00022664"/>
    </source>
</evidence>
<feature type="compositionally biased region" description="Basic and acidic residues" evidence="7">
    <location>
        <begin position="224"/>
        <end position="233"/>
    </location>
</feature>
<feature type="domain" description="CWF21" evidence="8">
    <location>
        <begin position="58"/>
        <end position="103"/>
    </location>
</feature>
<dbReference type="SMART" id="SM01115">
    <property type="entry name" value="cwf21"/>
    <property type="match status" value="1"/>
</dbReference>
<evidence type="ECO:0000256" key="1">
    <source>
        <dbReference type="ARBA" id="ARBA00004123"/>
    </source>
</evidence>
<organism evidence="9 10">
    <name type="scientific">Artemia franciscana</name>
    <name type="common">Brine shrimp</name>
    <name type="synonym">Artemia sanfranciscana</name>
    <dbReference type="NCBI Taxonomy" id="6661"/>
    <lineage>
        <taxon>Eukaryota</taxon>
        <taxon>Metazoa</taxon>
        <taxon>Ecdysozoa</taxon>
        <taxon>Arthropoda</taxon>
        <taxon>Crustacea</taxon>
        <taxon>Branchiopoda</taxon>
        <taxon>Anostraca</taxon>
        <taxon>Artemiidae</taxon>
        <taxon>Artemia</taxon>
    </lineage>
</organism>
<dbReference type="GO" id="GO:0006397">
    <property type="term" value="P:mRNA processing"/>
    <property type="evidence" value="ECO:0007669"/>
    <property type="project" value="UniProtKB-KW"/>
</dbReference>
<reference evidence="9" key="1">
    <citation type="submission" date="2023-07" db="EMBL/GenBank/DDBJ databases">
        <title>Chromosome-level genome assembly of Artemia franciscana.</title>
        <authorList>
            <person name="Jo E."/>
        </authorList>
    </citation>
    <scope>NUCLEOTIDE SEQUENCE</scope>
    <source>
        <tissue evidence="9">Whole body</tissue>
    </source>
</reference>
<accession>A0AA88KXU4</accession>
<dbReference type="InterPro" id="IPR013170">
    <property type="entry name" value="mRNA_splic_Cwf21_dom"/>
</dbReference>
<keyword evidence="6" id="KW-0539">Nucleus</keyword>
<evidence type="ECO:0000313" key="10">
    <source>
        <dbReference type="Proteomes" id="UP001187531"/>
    </source>
</evidence>
<evidence type="ECO:0000256" key="2">
    <source>
        <dbReference type="ARBA" id="ARBA00005954"/>
    </source>
</evidence>
<evidence type="ECO:0000256" key="5">
    <source>
        <dbReference type="ARBA" id="ARBA00023187"/>
    </source>
</evidence>
<gene>
    <name evidence="9" type="ORF">QYM36_012646</name>
</gene>
<dbReference type="Pfam" id="PF08312">
    <property type="entry name" value="cwf21"/>
    <property type="match status" value="1"/>
</dbReference>
<dbReference type="PANTHER" id="PTHR36562">
    <property type="entry name" value="SERINE/ARGININE REPETITIVE MATRIX 2"/>
    <property type="match status" value="1"/>
</dbReference>
<dbReference type="InterPro" id="IPR051372">
    <property type="entry name" value="CWC21"/>
</dbReference>
<sequence length="249" mass="29226">MYNGIGLETARGSGTNGYVQRNLAFVHEKKEKVRYKNEADLAKNDASFANRQPNKEILEHERKRKLELKCLELREVLEEQGYGDEEIEERLTTYREMLIEKSEKKTSTIEFDENGRPIVRDTHEVAAATQERNIKLRQAFGVSSDFVEGSSFDPNRKAKAILKQQEEKAKEMAEKNNRFGLVRSPTPEEPEAIPPSPKRKQKKDKKAKSRKHRRHDSSSDDISDIDRSDEERREKRKKKKHDKERRRYE</sequence>
<keyword evidence="10" id="KW-1185">Reference proteome</keyword>
<dbReference type="CDD" id="cd21373">
    <property type="entry name" value="cwf21_SRRM2-like"/>
    <property type="match status" value="1"/>
</dbReference>
<keyword evidence="3" id="KW-0507">mRNA processing</keyword>
<evidence type="ECO:0000256" key="4">
    <source>
        <dbReference type="ARBA" id="ARBA00022728"/>
    </source>
</evidence>
<keyword evidence="4" id="KW-0747">Spliceosome</keyword>
<dbReference type="EMBL" id="JAVRJZ010000016">
    <property type="protein sequence ID" value="KAK2711553.1"/>
    <property type="molecule type" value="Genomic_DNA"/>
</dbReference>
<comment type="similarity">
    <text evidence="2">Belongs to the CWC21 family.</text>
</comment>
<evidence type="ECO:0000259" key="8">
    <source>
        <dbReference type="SMART" id="SM01115"/>
    </source>
</evidence>
<dbReference type="Proteomes" id="UP001187531">
    <property type="component" value="Unassembled WGS sequence"/>
</dbReference>
<proteinExistence type="inferred from homology"/>
<feature type="region of interest" description="Disordered" evidence="7">
    <location>
        <begin position="146"/>
        <end position="249"/>
    </location>
</feature>
<feature type="compositionally biased region" description="Basic residues" evidence="7">
    <location>
        <begin position="234"/>
        <end position="249"/>
    </location>
</feature>
<feature type="compositionally biased region" description="Basic and acidic residues" evidence="7">
    <location>
        <begin position="164"/>
        <end position="177"/>
    </location>
</feature>
<dbReference type="Gene3D" id="6.10.140.420">
    <property type="match status" value="1"/>
</dbReference>
<evidence type="ECO:0000256" key="6">
    <source>
        <dbReference type="ARBA" id="ARBA00023242"/>
    </source>
</evidence>
<keyword evidence="5" id="KW-0508">mRNA splicing</keyword>